<dbReference type="InterPro" id="IPR046346">
    <property type="entry name" value="Aminoacid_DH-like_N_sf"/>
</dbReference>
<evidence type="ECO:0000256" key="5">
    <source>
        <dbReference type="PIRNR" id="PIRNR000185"/>
    </source>
</evidence>
<dbReference type="InterPro" id="IPR006096">
    <property type="entry name" value="Glu/Leu/Phe/Val/Trp_DH_C"/>
</dbReference>
<comment type="function">
    <text evidence="1">Catalyzes the reversible oxidative deamination of glutamate to alpha-ketoglutarate and ammonia.</text>
</comment>
<feature type="region of interest" description="Disordered" evidence="7">
    <location>
        <begin position="1"/>
        <end position="61"/>
    </location>
</feature>
<evidence type="ECO:0000256" key="2">
    <source>
        <dbReference type="ARBA" id="ARBA00006382"/>
    </source>
</evidence>
<dbReference type="SUPFAM" id="SSF53223">
    <property type="entry name" value="Aminoacid dehydrogenase-like, N-terminal domain"/>
    <property type="match status" value="1"/>
</dbReference>
<gene>
    <name evidence="9" type="ORF">LLY24_14005</name>
</gene>
<name>A0ABT2EH37_9GAMM</name>
<evidence type="ECO:0000256" key="6">
    <source>
        <dbReference type="RuleBase" id="RU004417"/>
    </source>
</evidence>
<protein>
    <recommendedName>
        <fullName evidence="5">Glutamate dehydrogenase</fullName>
    </recommendedName>
</protein>
<keyword evidence="3 5" id="KW-0560">Oxidoreductase</keyword>
<feature type="compositionally biased region" description="Basic and acidic residues" evidence="7">
    <location>
        <begin position="1"/>
        <end position="10"/>
    </location>
</feature>
<keyword evidence="10" id="KW-1185">Reference proteome</keyword>
<dbReference type="Pfam" id="PF00208">
    <property type="entry name" value="ELFV_dehydrog"/>
    <property type="match status" value="1"/>
</dbReference>
<organism evidence="9 10">
    <name type="scientific">Halomonas dongshanensis</name>
    <dbReference type="NCBI Taxonomy" id="2890835"/>
    <lineage>
        <taxon>Bacteria</taxon>
        <taxon>Pseudomonadati</taxon>
        <taxon>Pseudomonadota</taxon>
        <taxon>Gammaproteobacteria</taxon>
        <taxon>Oceanospirillales</taxon>
        <taxon>Halomonadaceae</taxon>
        <taxon>Halomonas</taxon>
    </lineage>
</organism>
<comment type="similarity">
    <text evidence="2 5 6">Belongs to the Glu/Leu/Phe/Val dehydrogenases family.</text>
</comment>
<dbReference type="InterPro" id="IPR014362">
    <property type="entry name" value="Glu_DH"/>
</dbReference>
<reference evidence="9" key="1">
    <citation type="submission" date="2021-11" db="EMBL/GenBank/DDBJ databases">
        <title>Halomonas sp., isolated from a coastal aquaculture zone in Dongshan Bay.</title>
        <authorList>
            <person name="Lin W."/>
        </authorList>
    </citation>
    <scope>NUCLEOTIDE SEQUENCE</scope>
    <source>
        <strain evidence="9">Yzlin-01</strain>
    </source>
</reference>
<dbReference type="PANTHER" id="PTHR11606">
    <property type="entry name" value="GLUTAMATE DEHYDROGENASE"/>
    <property type="match status" value="1"/>
</dbReference>
<dbReference type="CDD" id="cd01076">
    <property type="entry name" value="NAD_bind_1_Glu_DH"/>
    <property type="match status" value="1"/>
</dbReference>
<dbReference type="SUPFAM" id="SSF51735">
    <property type="entry name" value="NAD(P)-binding Rossmann-fold domains"/>
    <property type="match status" value="1"/>
</dbReference>
<dbReference type="InterPro" id="IPR036291">
    <property type="entry name" value="NAD(P)-bd_dom_sf"/>
</dbReference>
<dbReference type="PANTHER" id="PTHR11606:SF13">
    <property type="entry name" value="GLUTAMATE DEHYDROGENASE 1, MITOCHONDRIAL"/>
    <property type="match status" value="1"/>
</dbReference>
<feature type="compositionally biased region" description="Basic residues" evidence="7">
    <location>
        <begin position="14"/>
        <end position="25"/>
    </location>
</feature>
<evidence type="ECO:0000313" key="9">
    <source>
        <dbReference type="EMBL" id="MCS2610430.1"/>
    </source>
</evidence>
<evidence type="ECO:0000256" key="7">
    <source>
        <dbReference type="SAM" id="MobiDB-lite"/>
    </source>
</evidence>
<dbReference type="PIRSF" id="PIRSF000185">
    <property type="entry name" value="Glu_DH"/>
    <property type="match status" value="1"/>
</dbReference>
<sequence>MSGKSTDKAAVKKAPAKKTSTKKAPAKSAASPKAKQDAKHTPDNRCEAQDPHPENAPRALTPESGAALFEDARSRLEEVFEALDIHPDAQARLRQPSLSLQVSVPVRMDDGSLKSFPAWRVQYDTSLGPAKGGIRFHPEVNQHEVTTLSFWMAVKCAVAGLPYGGGKGGVQVDAKALSSLERERLARGYVRAVADVIGPDRDIPAPDVNTDATVMGWMIDEYEAIVRAKAPGAITGKPLSLGGSPGRVEATGRGALKVLDLWADREKRTPEKTTLAVQGFGNAAYHFARLASAKGYRVVAISDSSGARYDAKGLDVEALKGDKDKHGKLAKTRRGKALTGEELLALNVDVLVLAALENQLHGDNVESVQAGAVLEIANGPVTSDADTVLTQRKIPVLPDVVANTGGVVVSYFEWLQNRAGQAWSEQTVNERLDALLDDQAGRVFDRAAHESITLRQAAYRQGIERISEAILARGNCKHCH</sequence>
<proteinExistence type="inferred from homology"/>
<feature type="compositionally biased region" description="Basic and acidic residues" evidence="7">
    <location>
        <begin position="34"/>
        <end position="55"/>
    </location>
</feature>
<dbReference type="PRINTS" id="PR00082">
    <property type="entry name" value="GLFDHDRGNASE"/>
</dbReference>
<dbReference type="SMART" id="SM00839">
    <property type="entry name" value="ELFV_dehydrog"/>
    <property type="match status" value="1"/>
</dbReference>
<comment type="catalytic activity">
    <reaction evidence="4">
        <text>L-glutamate + NADP(+) + H2O = 2-oxoglutarate + NH4(+) + NADPH + H(+)</text>
        <dbReference type="Rhea" id="RHEA:11612"/>
        <dbReference type="ChEBI" id="CHEBI:15377"/>
        <dbReference type="ChEBI" id="CHEBI:15378"/>
        <dbReference type="ChEBI" id="CHEBI:16810"/>
        <dbReference type="ChEBI" id="CHEBI:28938"/>
        <dbReference type="ChEBI" id="CHEBI:29985"/>
        <dbReference type="ChEBI" id="CHEBI:57783"/>
        <dbReference type="ChEBI" id="CHEBI:58349"/>
        <dbReference type="EC" id="1.4.1.4"/>
    </reaction>
</comment>
<dbReference type="Proteomes" id="UP001165542">
    <property type="component" value="Unassembled WGS sequence"/>
</dbReference>
<comment type="caution">
    <text evidence="9">The sequence shown here is derived from an EMBL/GenBank/DDBJ whole genome shotgun (WGS) entry which is preliminary data.</text>
</comment>
<dbReference type="InterPro" id="IPR006095">
    <property type="entry name" value="Glu/Leu/Phe/Val/Trp_DH"/>
</dbReference>
<dbReference type="EMBL" id="JAJISC010000006">
    <property type="protein sequence ID" value="MCS2610430.1"/>
    <property type="molecule type" value="Genomic_DNA"/>
</dbReference>
<evidence type="ECO:0000256" key="4">
    <source>
        <dbReference type="ARBA" id="ARBA00048584"/>
    </source>
</evidence>
<evidence type="ECO:0000259" key="8">
    <source>
        <dbReference type="SMART" id="SM00839"/>
    </source>
</evidence>
<evidence type="ECO:0000313" key="10">
    <source>
        <dbReference type="Proteomes" id="UP001165542"/>
    </source>
</evidence>
<feature type="domain" description="Glutamate/phenylalanine/leucine/valine/L-tryptophan dehydrogenase C-terminal" evidence="8">
    <location>
        <begin position="244"/>
        <end position="474"/>
    </location>
</feature>
<dbReference type="RefSeq" id="WP_259036923.1">
    <property type="nucleotide sequence ID" value="NZ_JAJISC010000006.1"/>
</dbReference>
<evidence type="ECO:0000256" key="1">
    <source>
        <dbReference type="ARBA" id="ARBA00003868"/>
    </source>
</evidence>
<dbReference type="Pfam" id="PF02812">
    <property type="entry name" value="ELFV_dehydrog_N"/>
    <property type="match status" value="1"/>
</dbReference>
<dbReference type="Gene3D" id="3.40.50.720">
    <property type="entry name" value="NAD(P)-binding Rossmann-like Domain"/>
    <property type="match status" value="1"/>
</dbReference>
<dbReference type="InterPro" id="IPR006097">
    <property type="entry name" value="Glu/Leu/Phe/Val/Trp_DH_dimer"/>
</dbReference>
<accession>A0ABT2EH37</accession>
<evidence type="ECO:0000256" key="3">
    <source>
        <dbReference type="ARBA" id="ARBA00023002"/>
    </source>
</evidence>
<dbReference type="InterPro" id="IPR033922">
    <property type="entry name" value="NAD_bind_Glu_DH"/>
</dbReference>
<dbReference type="Gene3D" id="3.40.50.10860">
    <property type="entry name" value="Leucine Dehydrogenase, chain A, domain 1"/>
    <property type="match status" value="1"/>
</dbReference>